<accession>A0A819E7X0</accession>
<evidence type="ECO:0000256" key="2">
    <source>
        <dbReference type="ARBA" id="ARBA00022692"/>
    </source>
</evidence>
<feature type="transmembrane region" description="Helical" evidence="6">
    <location>
        <begin position="776"/>
        <end position="801"/>
    </location>
</feature>
<dbReference type="GO" id="GO:0019722">
    <property type="term" value="P:calcium-mediated signaling"/>
    <property type="evidence" value="ECO:0007669"/>
    <property type="project" value="TreeGrafter"/>
</dbReference>
<dbReference type="GO" id="GO:0022832">
    <property type="term" value="F:voltage-gated channel activity"/>
    <property type="evidence" value="ECO:0007669"/>
    <property type="project" value="InterPro"/>
</dbReference>
<evidence type="ECO:0000256" key="5">
    <source>
        <dbReference type="SAM" id="MobiDB-lite"/>
    </source>
</evidence>
<feature type="domain" description="Ion transport" evidence="7">
    <location>
        <begin position="678"/>
        <end position="862"/>
    </location>
</feature>
<organism evidence="8 9">
    <name type="scientific">Rotaria magnacalcarata</name>
    <dbReference type="NCBI Taxonomy" id="392030"/>
    <lineage>
        <taxon>Eukaryota</taxon>
        <taxon>Metazoa</taxon>
        <taxon>Spiralia</taxon>
        <taxon>Gnathifera</taxon>
        <taxon>Rotifera</taxon>
        <taxon>Eurotatoria</taxon>
        <taxon>Bdelloidea</taxon>
        <taxon>Philodinida</taxon>
        <taxon>Philodinidae</taxon>
        <taxon>Rotaria</taxon>
    </lineage>
</organism>
<proteinExistence type="predicted"/>
<evidence type="ECO:0000256" key="3">
    <source>
        <dbReference type="ARBA" id="ARBA00022989"/>
    </source>
</evidence>
<dbReference type="GO" id="GO:0015280">
    <property type="term" value="F:ligand-gated sodium channel activity"/>
    <property type="evidence" value="ECO:0007669"/>
    <property type="project" value="TreeGrafter"/>
</dbReference>
<gene>
    <name evidence="8" type="ORF">UXM345_LOCUS7589</name>
</gene>
<feature type="transmembrane region" description="Helical" evidence="6">
    <location>
        <begin position="1015"/>
        <end position="1037"/>
    </location>
</feature>
<evidence type="ECO:0000256" key="1">
    <source>
        <dbReference type="ARBA" id="ARBA00004141"/>
    </source>
</evidence>
<dbReference type="Pfam" id="PF13896">
    <property type="entry name" value="Glyco_transf_49"/>
    <property type="match status" value="1"/>
</dbReference>
<feature type="transmembrane region" description="Helical" evidence="6">
    <location>
        <begin position="717"/>
        <end position="740"/>
    </location>
</feature>
<dbReference type="GO" id="GO:0075509">
    <property type="term" value="P:endocytosis involved in viral entry into host cell"/>
    <property type="evidence" value="ECO:0007669"/>
    <property type="project" value="TreeGrafter"/>
</dbReference>
<feature type="transmembrane region" description="Helical" evidence="6">
    <location>
        <begin position="1096"/>
        <end position="1113"/>
    </location>
</feature>
<name>A0A819E7X0_9BILA</name>
<feature type="transmembrane region" description="Helical" evidence="6">
    <location>
        <begin position="1057"/>
        <end position="1076"/>
    </location>
</feature>
<evidence type="ECO:0000259" key="7">
    <source>
        <dbReference type="Pfam" id="PF00520"/>
    </source>
</evidence>
<dbReference type="GO" id="GO:0097682">
    <property type="term" value="F:intracellularly phosphatidylinositol-3,5-bisphosphate-gated monatomic cation channel activity"/>
    <property type="evidence" value="ECO:0007669"/>
    <property type="project" value="TreeGrafter"/>
</dbReference>
<dbReference type="InterPro" id="IPR027359">
    <property type="entry name" value="Volt_channel_dom_sf"/>
</dbReference>
<dbReference type="PANTHER" id="PTHR46768:SF1">
    <property type="entry name" value="TWO PORE CHANNEL PROTEIN 2"/>
    <property type="match status" value="1"/>
</dbReference>
<dbReference type="GO" id="GO:0005765">
    <property type="term" value="C:lysosomal membrane"/>
    <property type="evidence" value="ECO:0007669"/>
    <property type="project" value="InterPro"/>
</dbReference>
<evidence type="ECO:0000313" key="8">
    <source>
        <dbReference type="EMBL" id="CAF3846939.1"/>
    </source>
</evidence>
<dbReference type="Proteomes" id="UP000663842">
    <property type="component" value="Unassembled WGS sequence"/>
</dbReference>
<reference evidence="8" key="1">
    <citation type="submission" date="2021-02" db="EMBL/GenBank/DDBJ databases">
        <authorList>
            <person name="Nowell W R."/>
        </authorList>
    </citation>
    <scope>NUCLEOTIDE SEQUENCE</scope>
</reference>
<dbReference type="Gene3D" id="1.20.120.350">
    <property type="entry name" value="Voltage-gated potassium channels. Chain C"/>
    <property type="match status" value="1"/>
</dbReference>
<dbReference type="PANTHER" id="PTHR46768">
    <property type="entry name" value="TWO PORE CALCIUM CHANNEL PROTEIN 2"/>
    <property type="match status" value="1"/>
</dbReference>
<feature type="transmembrane region" description="Helical" evidence="6">
    <location>
        <begin position="1190"/>
        <end position="1211"/>
    </location>
</feature>
<feature type="transmembrane region" description="Helical" evidence="6">
    <location>
        <begin position="151"/>
        <end position="176"/>
    </location>
</feature>
<dbReference type="Pfam" id="PF00520">
    <property type="entry name" value="Ion_trans"/>
    <property type="match status" value="2"/>
</dbReference>
<feature type="transmembrane region" description="Helical" evidence="6">
    <location>
        <begin position="944"/>
        <end position="962"/>
    </location>
</feature>
<sequence>MDGLYLPDGRQLALIDRDWILDELPHLGNPDDNSDANYLLASAAAATSGTGVATGGSAGRGTTGIGTGSGSSHGVANHTGGGSVGADSTGANNHGTGVNHNHSLLYNPDEFEGDLTLLSEIVDETQNKWSDFGLNQLLTPRRPRLNRIIKILSIIIIAFLVMSLINGILFSSVFFLQENTDEPDYDLDTRPYYKTIEMKKRFDDSGNYLIVQNFVQYQTNLTKNAALLALDLHTNIEQLHLLLHHAKVWDGPISLSLYVKGARGSDDIDYASIWLRCNRRSFKVLNVHLVISAKAYKSSISSQHNSHSVKYAVSCQHITYVNHTDETDSTPYPSNLLRNVAHIGNTLPSVKYILTLDIDIFPAPDLFHHLASFYTKKSMPNEMFNRTLYVIPAFEIHTDTIKRSILLPQNKRELILLWNDEQIQPFQNDVCSSCQFLTNYKAWKEETKNDEILPIFRPHYSQPWKPYYVGPKDVPLFDPRFKAHAHARISQCCESFMAGYDYAVLNNVYLYRLGFLDKSQLPNTKLIEDDTSLLLFQQFQEDLLKRYSNTTRRYMRGRETVSSVNTVDGLDHIIVSPPVTLKNRLRNFVGLPKPIDDDDCSWSTHTLLCATVFLEDAVNYQSIVHKVSNHYLLVYRWFSCSLIQNLHRVALTINLCLAFFERPSSFSITSDVRDRPARIVFPYVLLMIIEGVTLIWFFVYICTKIACLGIEHARKRFWFIAFFIVTVYSLCEWFVMIAVVRYSYDGIRLRRIFRPLFMVESSQLMKKALKAVQKDLVTIIACVAMALAHILFFAIMAMFLFPRSETQKDSQGSTYFSSLHDSVFQLLVLYSTANNPDVMMPAYSDNRLNVLFFLVFVIIGNIDRVPISIVQIVVNTASMGKWHSDRINQRLSELKFETDAIDFDQYSQIMLLLDLNPKLVMEIEFETLGENLIDRCKAVGRSKIFDSIGTLFALLTVVFTTIEVSNRHLHSEYKNLVNRTLPIAFANFSLMIYFVFEIIMKAWSFGPDKYFRASTAHILEGAVAVTCLVLQIVHMGIHGSPIVSLKELDLTQKQIPFLTLWEAIKTCNMLFIYRLVRFLPASKNIRIVVGTVIDEIRNGGAFFGVLFSFYYAYSILGMELFRGAVDNLYMRQNNTDAMICGTYEQLEYWPNGFDDFFSSIVTLYNIMIVNQWHVFVTGFRSATNTRWSELYFIFWYLFVTTIGLNICLALSGDIHDAKKKRAADHEELIVSNMFDIYRSQINEPPPEVIIQQLNAHPYIDFSEQLGEGINVA</sequence>
<dbReference type="Gene3D" id="1.10.287.70">
    <property type="match status" value="2"/>
</dbReference>
<dbReference type="AlphaFoldDB" id="A0A819E7X0"/>
<keyword evidence="2 6" id="KW-0812">Transmembrane</keyword>
<keyword evidence="4 6" id="KW-0472">Membrane</keyword>
<feature type="compositionally biased region" description="Gly residues" evidence="5">
    <location>
        <begin position="52"/>
        <end position="71"/>
    </location>
</feature>
<feature type="transmembrane region" description="Helical" evidence="6">
    <location>
        <begin position="680"/>
        <end position="705"/>
    </location>
</feature>
<dbReference type="SUPFAM" id="SSF81324">
    <property type="entry name" value="Voltage-gated potassium channels"/>
    <property type="match status" value="1"/>
</dbReference>
<feature type="region of interest" description="Disordered" evidence="5">
    <location>
        <begin position="49"/>
        <end position="101"/>
    </location>
</feature>
<evidence type="ECO:0000313" key="9">
    <source>
        <dbReference type="Proteomes" id="UP000663842"/>
    </source>
</evidence>
<dbReference type="InterPro" id="IPR005821">
    <property type="entry name" value="Ion_trans_dom"/>
</dbReference>
<dbReference type="EMBL" id="CAJOBF010000634">
    <property type="protein sequence ID" value="CAF3846939.1"/>
    <property type="molecule type" value="Genomic_DNA"/>
</dbReference>
<evidence type="ECO:0000256" key="6">
    <source>
        <dbReference type="SAM" id="Phobius"/>
    </source>
</evidence>
<feature type="domain" description="Ion transport" evidence="7">
    <location>
        <begin position="943"/>
        <end position="1220"/>
    </location>
</feature>
<evidence type="ECO:0000256" key="4">
    <source>
        <dbReference type="ARBA" id="ARBA00023136"/>
    </source>
</evidence>
<feature type="compositionally biased region" description="Polar residues" evidence="5">
    <location>
        <begin position="89"/>
        <end position="101"/>
    </location>
</feature>
<protein>
    <recommendedName>
        <fullName evidence="7">Ion transport domain-containing protein</fullName>
    </recommendedName>
</protein>
<dbReference type="InterPro" id="IPR028798">
    <property type="entry name" value="TPC2"/>
</dbReference>
<keyword evidence="3 6" id="KW-1133">Transmembrane helix</keyword>
<comment type="caution">
    <text evidence="8">The sequence shown here is derived from an EMBL/GenBank/DDBJ whole genome shotgun (WGS) entry which is preliminary data.</text>
</comment>
<comment type="subcellular location">
    <subcellularLocation>
        <location evidence="1">Membrane</location>
        <topology evidence="1">Multi-pass membrane protein</topology>
    </subcellularLocation>
</comment>
<feature type="transmembrane region" description="Helical" evidence="6">
    <location>
        <begin position="982"/>
        <end position="1003"/>
    </location>
</feature>